<dbReference type="RefSeq" id="XP_663545.1">
    <property type="nucleotide sequence ID" value="XM_658453.1"/>
</dbReference>
<dbReference type="HOGENOM" id="CLU_577496_0_0_1"/>
<accession>Q5B0I9</accession>
<evidence type="ECO:0000313" key="1">
    <source>
        <dbReference type="EMBL" id="CBF70520.1"/>
    </source>
</evidence>
<proteinExistence type="predicted"/>
<keyword evidence="2" id="KW-1185">Reference proteome</keyword>
<dbReference type="InParanoid" id="Q5B0I9"/>
<dbReference type="GeneID" id="2870828"/>
<sequence>MQLPPELILLVIEALIPFKSRILPPGHIVTRTLLSLSLTCKLTYPLARELLFTHCLYLNSGKRIENVLNQSQLYRFGRYGPAGVDKGTRARSLFLAFPSPVTISLNSTDRQIDSLLSLFSTNVRCLIIDLPLRHLIFNDTENRRAQNVVYGAILRLEAVEEFCYLRDGLGTAPYRHTWLNRLDISAWSLGVTLMWPRLRRLALCNPAFDHLLVETLRQSSNLTHLAFTCPSKMESLYTDRAVQSLDFAKTFSHLQRVLILQGDGPLEITHPWDFWESRMVTQHVDRGNWEQSFLGKLMVTMQTAARSTSVLQFQPELVYINEPKTGPFDAEDYATFQEWTGARALDGTLWDYPGLIYDANVHGRIAAALFADAQDENSRSAFAGLTVPGIYALFKGHIAMCGANPIGNLTQLTKTRTYTQSCRCISLSRNRLEGDSKILPNQREFWLWRTHQVRFRDGGISRKLLEFGYNIGP</sequence>
<evidence type="ECO:0000313" key="2">
    <source>
        <dbReference type="Proteomes" id="UP000000560"/>
    </source>
</evidence>
<dbReference type="AlphaFoldDB" id="Q5B0I9"/>
<reference evidence="2" key="2">
    <citation type="journal article" date="2009" name="Fungal Genet. Biol.">
        <title>The 2008 update of the Aspergillus nidulans genome annotation: a community effort.</title>
        <authorList>
            <person name="Wortman J.R."/>
            <person name="Gilsenan J.M."/>
            <person name="Joardar V."/>
            <person name="Deegan J."/>
            <person name="Clutterbuck J."/>
            <person name="Andersen M.R."/>
            <person name="Archer D."/>
            <person name="Bencina M."/>
            <person name="Braus G."/>
            <person name="Coutinho P."/>
            <person name="von Dohren H."/>
            <person name="Doonan J."/>
            <person name="Driessen A.J."/>
            <person name="Durek P."/>
            <person name="Espeso E."/>
            <person name="Fekete E."/>
            <person name="Flipphi M."/>
            <person name="Estrada C.G."/>
            <person name="Geysens S."/>
            <person name="Goldman G."/>
            <person name="de Groot P.W."/>
            <person name="Hansen K."/>
            <person name="Harris S.D."/>
            <person name="Heinekamp T."/>
            <person name="Helmstaedt K."/>
            <person name="Henrissat B."/>
            <person name="Hofmann G."/>
            <person name="Homan T."/>
            <person name="Horio T."/>
            <person name="Horiuchi H."/>
            <person name="James S."/>
            <person name="Jones M."/>
            <person name="Karaffa L."/>
            <person name="Karanyi Z."/>
            <person name="Kato M."/>
            <person name="Keller N."/>
            <person name="Kelly D.E."/>
            <person name="Kiel J.A."/>
            <person name="Kim J.M."/>
            <person name="van der Klei I.J."/>
            <person name="Klis F.M."/>
            <person name="Kovalchuk A."/>
            <person name="Krasevec N."/>
            <person name="Kubicek C.P."/>
            <person name="Liu B."/>
            <person name="Maccabe A."/>
            <person name="Meyer V."/>
            <person name="Mirabito P."/>
            <person name="Miskei M."/>
            <person name="Mos M."/>
            <person name="Mullins J."/>
            <person name="Nelson D.R."/>
            <person name="Nielsen J."/>
            <person name="Oakley B.R."/>
            <person name="Osmani S.A."/>
            <person name="Pakula T."/>
            <person name="Paszewski A."/>
            <person name="Paulsen I."/>
            <person name="Pilsyk S."/>
            <person name="Pocsi I."/>
            <person name="Punt P.J."/>
            <person name="Ram A.F."/>
            <person name="Ren Q."/>
            <person name="Robellet X."/>
            <person name="Robson G."/>
            <person name="Seiboth B."/>
            <person name="van Solingen P."/>
            <person name="Specht T."/>
            <person name="Sun J."/>
            <person name="Taheri-Talesh N."/>
            <person name="Takeshita N."/>
            <person name="Ussery D."/>
            <person name="vanKuyk P.A."/>
            <person name="Visser H."/>
            <person name="van de Vondervoort P.J."/>
            <person name="de Vries R.P."/>
            <person name="Walton J."/>
            <person name="Xiang X."/>
            <person name="Xiong Y."/>
            <person name="Zeng A.P."/>
            <person name="Brandt B.W."/>
            <person name="Cornell M.J."/>
            <person name="van den Hondel C.A."/>
            <person name="Visser J."/>
            <person name="Oliver S.G."/>
            <person name="Turner G."/>
        </authorList>
    </citation>
    <scope>GENOME REANNOTATION</scope>
    <source>
        <strain evidence="2">FGSC A4 / ATCC 38163 / CBS 112.46 / NRRL 194 / M139</strain>
    </source>
</reference>
<gene>
    <name evidence="1" type="ORF">ANIA_05941</name>
</gene>
<protein>
    <submittedName>
        <fullName evidence="1">Uncharacterized protein</fullName>
    </submittedName>
</protein>
<dbReference type="OMA" id="WVCARAV"/>
<dbReference type="Proteomes" id="UP000000560">
    <property type="component" value="Chromosome I"/>
</dbReference>
<dbReference type="KEGG" id="ani:ANIA_05941"/>
<dbReference type="VEuPathDB" id="FungiDB:AN5941"/>
<organism evidence="1 2">
    <name type="scientific">Emericella nidulans (strain FGSC A4 / ATCC 38163 / CBS 112.46 / NRRL 194 / M139)</name>
    <name type="common">Aspergillus nidulans</name>
    <dbReference type="NCBI Taxonomy" id="227321"/>
    <lineage>
        <taxon>Eukaryota</taxon>
        <taxon>Fungi</taxon>
        <taxon>Dikarya</taxon>
        <taxon>Ascomycota</taxon>
        <taxon>Pezizomycotina</taxon>
        <taxon>Eurotiomycetes</taxon>
        <taxon>Eurotiomycetidae</taxon>
        <taxon>Eurotiales</taxon>
        <taxon>Aspergillaceae</taxon>
        <taxon>Aspergillus</taxon>
        <taxon>Aspergillus subgen. Nidulantes</taxon>
    </lineage>
</organism>
<dbReference type="EMBL" id="BN001301">
    <property type="protein sequence ID" value="CBF70520.1"/>
    <property type="molecule type" value="Genomic_DNA"/>
</dbReference>
<reference evidence="2" key="1">
    <citation type="journal article" date="2005" name="Nature">
        <title>Sequencing of Aspergillus nidulans and comparative analysis with A. fumigatus and A. oryzae.</title>
        <authorList>
            <person name="Galagan J.E."/>
            <person name="Calvo S.E."/>
            <person name="Cuomo C."/>
            <person name="Ma L.J."/>
            <person name="Wortman J.R."/>
            <person name="Batzoglou S."/>
            <person name="Lee S.I."/>
            <person name="Basturkmen M."/>
            <person name="Spevak C.C."/>
            <person name="Clutterbuck J."/>
            <person name="Kapitonov V."/>
            <person name="Jurka J."/>
            <person name="Scazzocchio C."/>
            <person name="Farman M."/>
            <person name="Butler J."/>
            <person name="Purcell S."/>
            <person name="Harris S."/>
            <person name="Braus G.H."/>
            <person name="Draht O."/>
            <person name="Busch S."/>
            <person name="D'Enfert C."/>
            <person name="Bouchier C."/>
            <person name="Goldman G.H."/>
            <person name="Bell-Pedersen D."/>
            <person name="Griffiths-Jones S."/>
            <person name="Doonan J.H."/>
            <person name="Yu J."/>
            <person name="Vienken K."/>
            <person name="Pain A."/>
            <person name="Freitag M."/>
            <person name="Selker E.U."/>
            <person name="Archer D.B."/>
            <person name="Penalva M.A."/>
            <person name="Oakley B.R."/>
            <person name="Momany M."/>
            <person name="Tanaka T."/>
            <person name="Kumagai T."/>
            <person name="Asai K."/>
            <person name="Machida M."/>
            <person name="Nierman W.C."/>
            <person name="Denning D.W."/>
            <person name="Caddick M."/>
            <person name="Hynes M."/>
            <person name="Paoletti M."/>
            <person name="Fischer R."/>
            <person name="Miller B."/>
            <person name="Dyer P."/>
            <person name="Sachs M.S."/>
            <person name="Osmani S.A."/>
            <person name="Birren B.W."/>
        </authorList>
    </citation>
    <scope>NUCLEOTIDE SEQUENCE [LARGE SCALE GENOMIC DNA]</scope>
    <source>
        <strain evidence="2">FGSC A4 / ATCC 38163 / CBS 112.46 / NRRL 194 / M139</strain>
    </source>
</reference>
<name>Q5B0I9_EMENI</name>
<dbReference type="OrthoDB" id="6365676at2759"/>
<accession>C8V3H8</accession>